<keyword evidence="2" id="KW-0805">Transcription regulation</keyword>
<dbReference type="Pfam" id="PF04082">
    <property type="entry name" value="Fungal_trans"/>
    <property type="match status" value="1"/>
</dbReference>
<keyword evidence="1" id="KW-0479">Metal-binding</keyword>
<accession>A0A443HVI9</accession>
<keyword evidence="3" id="KW-0238">DNA-binding</keyword>
<keyword evidence="4" id="KW-0804">Transcription</keyword>
<dbReference type="PANTHER" id="PTHR47424:SF3">
    <property type="entry name" value="REGULATORY PROTEIN GAL4"/>
    <property type="match status" value="1"/>
</dbReference>
<proteinExistence type="predicted"/>
<dbReference type="VEuPathDB" id="FungiDB:C8Q69DRAFT_269525"/>
<feature type="domain" description="Zn(2)-C6 fungal-type" evidence="7">
    <location>
        <begin position="15"/>
        <end position="47"/>
    </location>
</feature>
<comment type="caution">
    <text evidence="8">The sequence shown here is derived from an EMBL/GenBank/DDBJ whole genome shotgun (WGS) entry which is preliminary data.</text>
</comment>
<evidence type="ECO:0000256" key="5">
    <source>
        <dbReference type="ARBA" id="ARBA00023242"/>
    </source>
</evidence>
<dbReference type="GO" id="GO:0006351">
    <property type="term" value="P:DNA-templated transcription"/>
    <property type="evidence" value="ECO:0007669"/>
    <property type="project" value="InterPro"/>
</dbReference>
<dbReference type="GO" id="GO:0000981">
    <property type="term" value="F:DNA-binding transcription factor activity, RNA polymerase II-specific"/>
    <property type="evidence" value="ECO:0007669"/>
    <property type="project" value="InterPro"/>
</dbReference>
<dbReference type="Gene3D" id="4.10.240.10">
    <property type="entry name" value="Zn(2)-C6 fungal-type DNA-binding domain"/>
    <property type="match status" value="1"/>
</dbReference>
<evidence type="ECO:0000313" key="9">
    <source>
        <dbReference type="Proteomes" id="UP000283841"/>
    </source>
</evidence>
<dbReference type="GO" id="GO:0008270">
    <property type="term" value="F:zinc ion binding"/>
    <property type="evidence" value="ECO:0007669"/>
    <property type="project" value="InterPro"/>
</dbReference>
<sequence length="720" mass="81719">MPPLGREKRSKIRLACTNCREDKTRCDGKRPICTRCRKRRGPVTCVYKRPASLTRRVSSPEPAEQLQQRESNNRLDNAHSEYLASSRRNERRVFNESQAIPEIVPQPAFPTLSNGKQDVQTRDALATVPLGEDTDALYGGSSTIALLRHVAPGVHSQPTRSESNDGAYADESRRSHIRSPSFTTYPEVIREKDKTVAIYPQRQNADDFVRCFFEFVHPLFPVLHQPSFEAQYESVWWPPDDHSKSREENSVGEDSIFSTTLNLVFALGCQYSSLVPLARRSSLADEFYQQSRKLLVVEILDTTSLPLVQLLLLQGIYLQSSRYPTRCWNVIGLAIRAAQSLGLHLDVDSKTQLSREMRRRVWHVCVCLDRLLAMSFGRPTMIGKSWNVPIPSLIDDEYLLDNGEEGVQPAHVPSRMGLFVWSCPLFEILAEILGYFYIDDGGDGYPKHLGSEACNKEVLPRVLDFNRRLDNLFDSIPEYLKTTKITRPTISDKNSSVNLQQQVLYCRFLYVRVLSLRPLLLLARRREHPSFSTRLPAKGHLSLDEELIGRCCNLCVVTAHQIIESIYEHLDTAYKSSGWHSVYFTFASITILLAGLQCPYVDMDVGDNSFEASWNRCLSILEHYKDQIHSATQAIHVLQILRSRIFRRETQGVTPEAAIKTHNGGPEVPMADSIQSPQIPPAFDISDQFDLTSFNPHGAEFIADAWFGQQITNLDLFFPS</sequence>
<evidence type="ECO:0000256" key="3">
    <source>
        <dbReference type="ARBA" id="ARBA00023125"/>
    </source>
</evidence>
<dbReference type="Proteomes" id="UP000283841">
    <property type="component" value="Unassembled WGS sequence"/>
</dbReference>
<evidence type="ECO:0000256" key="4">
    <source>
        <dbReference type="ARBA" id="ARBA00023163"/>
    </source>
</evidence>
<dbReference type="PANTHER" id="PTHR47424">
    <property type="entry name" value="REGULATORY PROTEIN GAL4"/>
    <property type="match status" value="1"/>
</dbReference>
<dbReference type="EMBL" id="RCNU01000005">
    <property type="protein sequence ID" value="RWQ95846.1"/>
    <property type="molecule type" value="Genomic_DNA"/>
</dbReference>
<dbReference type="STRING" id="264951.A0A443HVI9"/>
<keyword evidence="5" id="KW-0539">Nucleus</keyword>
<name>A0A443HVI9_BYSSP</name>
<evidence type="ECO:0000256" key="2">
    <source>
        <dbReference type="ARBA" id="ARBA00023015"/>
    </source>
</evidence>
<dbReference type="AlphaFoldDB" id="A0A443HVI9"/>
<dbReference type="SMART" id="SM00066">
    <property type="entry name" value="GAL4"/>
    <property type="match status" value="1"/>
</dbReference>
<keyword evidence="9" id="KW-1185">Reference proteome</keyword>
<dbReference type="CDD" id="cd12148">
    <property type="entry name" value="fungal_TF_MHR"/>
    <property type="match status" value="1"/>
</dbReference>
<dbReference type="RefSeq" id="XP_028485491.1">
    <property type="nucleotide sequence ID" value="XM_028626776.1"/>
</dbReference>
<evidence type="ECO:0000256" key="6">
    <source>
        <dbReference type="SAM" id="MobiDB-lite"/>
    </source>
</evidence>
<dbReference type="SUPFAM" id="SSF57701">
    <property type="entry name" value="Zn2/Cys6 DNA-binding domain"/>
    <property type="match status" value="1"/>
</dbReference>
<evidence type="ECO:0000313" key="8">
    <source>
        <dbReference type="EMBL" id="RWQ95846.1"/>
    </source>
</evidence>
<organism evidence="8 9">
    <name type="scientific">Byssochlamys spectabilis</name>
    <name type="common">Paecilomyces variotii</name>
    <dbReference type="NCBI Taxonomy" id="264951"/>
    <lineage>
        <taxon>Eukaryota</taxon>
        <taxon>Fungi</taxon>
        <taxon>Dikarya</taxon>
        <taxon>Ascomycota</taxon>
        <taxon>Pezizomycotina</taxon>
        <taxon>Eurotiomycetes</taxon>
        <taxon>Eurotiomycetidae</taxon>
        <taxon>Eurotiales</taxon>
        <taxon>Thermoascaceae</taxon>
        <taxon>Paecilomyces</taxon>
    </lineage>
</organism>
<dbReference type="PROSITE" id="PS00463">
    <property type="entry name" value="ZN2_CY6_FUNGAL_1"/>
    <property type="match status" value="1"/>
</dbReference>
<dbReference type="GO" id="GO:0000435">
    <property type="term" value="P:positive regulation of transcription from RNA polymerase II promoter by galactose"/>
    <property type="evidence" value="ECO:0007669"/>
    <property type="project" value="TreeGrafter"/>
</dbReference>
<protein>
    <submittedName>
        <fullName evidence="8">Fungal-specific transcription factor domain-containing protein</fullName>
    </submittedName>
</protein>
<dbReference type="Pfam" id="PF00172">
    <property type="entry name" value="Zn_clus"/>
    <property type="match status" value="1"/>
</dbReference>
<evidence type="ECO:0000259" key="7">
    <source>
        <dbReference type="PROSITE" id="PS50048"/>
    </source>
</evidence>
<dbReference type="GO" id="GO:0000978">
    <property type="term" value="F:RNA polymerase II cis-regulatory region sequence-specific DNA binding"/>
    <property type="evidence" value="ECO:0007669"/>
    <property type="project" value="TreeGrafter"/>
</dbReference>
<gene>
    <name evidence="8" type="ORF">C8Q69DRAFT_269525</name>
</gene>
<dbReference type="InterPro" id="IPR051127">
    <property type="entry name" value="Fungal_SecMet_Regulators"/>
</dbReference>
<dbReference type="InterPro" id="IPR007219">
    <property type="entry name" value="XnlR_reg_dom"/>
</dbReference>
<dbReference type="CDD" id="cd00067">
    <property type="entry name" value="GAL4"/>
    <property type="match status" value="1"/>
</dbReference>
<dbReference type="InterPro" id="IPR001138">
    <property type="entry name" value="Zn2Cys6_DnaBD"/>
</dbReference>
<dbReference type="PROSITE" id="PS50048">
    <property type="entry name" value="ZN2_CY6_FUNGAL_2"/>
    <property type="match status" value="1"/>
</dbReference>
<dbReference type="GeneID" id="39596053"/>
<reference evidence="8 9" key="1">
    <citation type="journal article" date="2018" name="Front. Microbiol.">
        <title>Genomic and genetic insights into a cosmopolitan fungus, Paecilomyces variotii (Eurotiales).</title>
        <authorList>
            <person name="Urquhart A.S."/>
            <person name="Mondo S.J."/>
            <person name="Makela M.R."/>
            <person name="Hane J.K."/>
            <person name="Wiebenga A."/>
            <person name="He G."/>
            <person name="Mihaltcheva S."/>
            <person name="Pangilinan J."/>
            <person name="Lipzen A."/>
            <person name="Barry K."/>
            <person name="de Vries R.P."/>
            <person name="Grigoriev I.V."/>
            <person name="Idnurm A."/>
        </authorList>
    </citation>
    <scope>NUCLEOTIDE SEQUENCE [LARGE SCALE GENOMIC DNA]</scope>
    <source>
        <strain evidence="8 9">CBS 101075</strain>
    </source>
</reference>
<dbReference type="SMART" id="SM00906">
    <property type="entry name" value="Fungal_trans"/>
    <property type="match status" value="1"/>
</dbReference>
<evidence type="ECO:0000256" key="1">
    <source>
        <dbReference type="ARBA" id="ARBA00022723"/>
    </source>
</evidence>
<feature type="region of interest" description="Disordered" evidence="6">
    <location>
        <begin position="153"/>
        <end position="175"/>
    </location>
</feature>
<dbReference type="InterPro" id="IPR036864">
    <property type="entry name" value="Zn2-C6_fun-type_DNA-bd_sf"/>
</dbReference>
<dbReference type="GO" id="GO:0005634">
    <property type="term" value="C:nucleus"/>
    <property type="evidence" value="ECO:0007669"/>
    <property type="project" value="TreeGrafter"/>
</dbReference>